<evidence type="ECO:0000256" key="1">
    <source>
        <dbReference type="ARBA" id="ARBA00008710"/>
    </source>
</evidence>
<reference evidence="3 4" key="1">
    <citation type="submission" date="2016-05" db="EMBL/GenBank/DDBJ databases">
        <authorList>
            <person name="Lavstsen T."/>
            <person name="Jespersen J.S."/>
        </authorList>
    </citation>
    <scope>NUCLEOTIDE SEQUENCE [LARGE SCALE GENOMIC DNA]</scope>
    <source>
        <strain evidence="3 4">B7-9</strain>
    </source>
</reference>
<gene>
    <name evidence="3" type="ORF">A9Q02_11970</name>
</gene>
<dbReference type="GO" id="GO:0070967">
    <property type="term" value="F:coenzyme F420 binding"/>
    <property type="evidence" value="ECO:0007669"/>
    <property type="project" value="TreeGrafter"/>
</dbReference>
<dbReference type="PANTHER" id="PTHR39428">
    <property type="entry name" value="F420H(2)-DEPENDENT QUINONE REDUCTASE RV1261C"/>
    <property type="match status" value="1"/>
</dbReference>
<evidence type="ECO:0000256" key="2">
    <source>
        <dbReference type="ARBA" id="ARBA00049106"/>
    </source>
</evidence>
<dbReference type="AlphaFoldDB" id="A0A2H3KMW3"/>
<dbReference type="GO" id="GO:0005886">
    <property type="term" value="C:plasma membrane"/>
    <property type="evidence" value="ECO:0007669"/>
    <property type="project" value="TreeGrafter"/>
</dbReference>
<dbReference type="Pfam" id="PF04075">
    <property type="entry name" value="F420H2_quin_red"/>
    <property type="match status" value="1"/>
</dbReference>
<dbReference type="InterPro" id="IPR004378">
    <property type="entry name" value="F420H2_quin_Rdtase"/>
</dbReference>
<protein>
    <recommendedName>
        <fullName evidence="5">Nitroreductase</fullName>
    </recommendedName>
</protein>
<evidence type="ECO:0008006" key="5">
    <source>
        <dbReference type="Google" id="ProtNLM"/>
    </source>
</evidence>
<comment type="caution">
    <text evidence="3">The sequence shown here is derived from an EMBL/GenBank/DDBJ whole genome shotgun (WGS) entry which is preliminary data.</text>
</comment>
<comment type="catalytic activity">
    <reaction evidence="2">
        <text>oxidized coenzyme F420-(gamma-L-Glu)(n) + a quinol + H(+) = reduced coenzyme F420-(gamma-L-Glu)(n) + a quinone</text>
        <dbReference type="Rhea" id="RHEA:39663"/>
        <dbReference type="Rhea" id="RHEA-COMP:12939"/>
        <dbReference type="Rhea" id="RHEA-COMP:14378"/>
        <dbReference type="ChEBI" id="CHEBI:15378"/>
        <dbReference type="ChEBI" id="CHEBI:24646"/>
        <dbReference type="ChEBI" id="CHEBI:132124"/>
        <dbReference type="ChEBI" id="CHEBI:133980"/>
        <dbReference type="ChEBI" id="CHEBI:139511"/>
    </reaction>
</comment>
<dbReference type="PANTHER" id="PTHR39428:SF1">
    <property type="entry name" value="F420H(2)-DEPENDENT QUINONE REDUCTASE RV1261C"/>
    <property type="match status" value="1"/>
</dbReference>
<dbReference type="InterPro" id="IPR012349">
    <property type="entry name" value="Split_barrel_FMN-bd"/>
</dbReference>
<accession>A0A2H3KMW3</accession>
<dbReference type="Gene3D" id="2.30.110.10">
    <property type="entry name" value="Electron Transport, Fmn-binding Protein, Chain A"/>
    <property type="match status" value="1"/>
</dbReference>
<evidence type="ECO:0000313" key="4">
    <source>
        <dbReference type="Proteomes" id="UP000220922"/>
    </source>
</evidence>
<proteinExistence type="inferred from homology"/>
<dbReference type="Proteomes" id="UP000220922">
    <property type="component" value="Unassembled WGS sequence"/>
</dbReference>
<keyword evidence="4" id="KW-1185">Reference proteome</keyword>
<dbReference type="GO" id="GO:0016491">
    <property type="term" value="F:oxidoreductase activity"/>
    <property type="evidence" value="ECO:0007669"/>
    <property type="project" value="InterPro"/>
</dbReference>
<dbReference type="EMBL" id="LYXE01000069">
    <property type="protein sequence ID" value="PDV99503.1"/>
    <property type="molecule type" value="Genomic_DNA"/>
</dbReference>
<dbReference type="NCBIfam" id="TIGR00026">
    <property type="entry name" value="hi_GC_TIGR00026"/>
    <property type="match status" value="1"/>
</dbReference>
<evidence type="ECO:0000313" key="3">
    <source>
        <dbReference type="EMBL" id="PDV99503.1"/>
    </source>
</evidence>
<organism evidence="3 4">
    <name type="scientific">Candidatus Chloroploca asiatica</name>
    <dbReference type="NCBI Taxonomy" id="1506545"/>
    <lineage>
        <taxon>Bacteria</taxon>
        <taxon>Bacillati</taxon>
        <taxon>Chloroflexota</taxon>
        <taxon>Chloroflexia</taxon>
        <taxon>Chloroflexales</taxon>
        <taxon>Chloroflexineae</taxon>
        <taxon>Oscillochloridaceae</taxon>
        <taxon>Candidatus Chloroploca</taxon>
    </lineage>
</organism>
<dbReference type="SUPFAM" id="SSF50475">
    <property type="entry name" value="FMN-binding split barrel"/>
    <property type="match status" value="1"/>
</dbReference>
<name>A0A2H3KMW3_9CHLR</name>
<sequence>MRECAVNFFGSPIGVEVIRNVIQPLDHFFYQASGGQILFLNFFVPTLMLTSTGARSGESRTVPLVYLRDGERIVLIASNYGSTKHPAWYHNLKANPACQVHIAGRTTTYRARQAEGEERDHLWKRAVALYAGYASYQNNTDGRIIPIMVLE</sequence>
<comment type="similarity">
    <text evidence="1">Belongs to the F420H(2)-dependent quinone reductase family.</text>
</comment>